<organism evidence="1 2">
    <name type="scientific">Methylorubrum extorquens (strain ATCC 14718 / DSM 1338 / JCM 2805 / NCIMB 9133 / AM1)</name>
    <name type="common">Methylobacterium extorquens</name>
    <dbReference type="NCBI Taxonomy" id="272630"/>
    <lineage>
        <taxon>Bacteria</taxon>
        <taxon>Pseudomonadati</taxon>
        <taxon>Pseudomonadota</taxon>
        <taxon>Alphaproteobacteria</taxon>
        <taxon>Hyphomicrobiales</taxon>
        <taxon>Methylobacteriaceae</taxon>
        <taxon>Methylorubrum</taxon>
    </lineage>
</organism>
<protein>
    <submittedName>
        <fullName evidence="1">Uncharacterized protein</fullName>
    </submittedName>
</protein>
<name>C5APV0_METEA</name>
<dbReference type="KEGG" id="mea:Mex_1p2191"/>
<reference evidence="1 2" key="1">
    <citation type="journal article" date="2009" name="PLoS ONE">
        <title>Methylobacterium genome sequences: a reference blueprint to investigate microbial metabolism of C1 compounds from natural and industrial sources.</title>
        <authorList>
            <person name="Vuilleumier S."/>
            <person name="Chistoserdova L."/>
            <person name="Lee M.-C."/>
            <person name="Bringel F."/>
            <person name="Lajus A."/>
            <person name="Zhou Y."/>
            <person name="Gourion B."/>
            <person name="Barbe V."/>
            <person name="Chang J."/>
            <person name="Cruveiller S."/>
            <person name="Dossat C."/>
            <person name="Gillett W."/>
            <person name="Gruffaz C."/>
            <person name="Haugen E."/>
            <person name="Hourcade E."/>
            <person name="Levy R."/>
            <person name="Mangenot S."/>
            <person name="Muller E."/>
            <person name="Nadalig T."/>
            <person name="Pagni M."/>
            <person name="Penny C."/>
            <person name="Peyraud R."/>
            <person name="Robinson D.G."/>
            <person name="Roche D."/>
            <person name="Rouy Z."/>
            <person name="Saenampechek C."/>
            <person name="Salvignol G."/>
            <person name="Vallenet D."/>
            <person name="Wu Z."/>
            <person name="Marx C.J."/>
            <person name="Vorholt J.A."/>
            <person name="Olson M.V."/>
            <person name="Kaul R."/>
            <person name="Weissenbach J."/>
            <person name="Medigue C."/>
            <person name="Lidstrom M.E."/>
        </authorList>
    </citation>
    <scope>NUCLEOTIDE SEQUENCE [LARGE SCALE GENOMIC DNA]</scope>
    <source>
        <strain evidence="2">ATCC 14718 / DSM 1338 / JCM 2805 / NCIMB 9133 / AM1</strain>
    </source>
</reference>
<gene>
    <name evidence="1" type="ordered locus">MexAM1_META1p2191</name>
</gene>
<keyword evidence="2" id="KW-1185">Reference proteome</keyword>
<evidence type="ECO:0000313" key="2">
    <source>
        <dbReference type="Proteomes" id="UP000009081"/>
    </source>
</evidence>
<dbReference type="Proteomes" id="UP000009081">
    <property type="component" value="Chromosome"/>
</dbReference>
<dbReference type="EMBL" id="CP001510">
    <property type="protein sequence ID" value="ACS39985.1"/>
    <property type="molecule type" value="Genomic_DNA"/>
</dbReference>
<evidence type="ECO:0000313" key="1">
    <source>
        <dbReference type="EMBL" id="ACS39985.1"/>
    </source>
</evidence>
<accession>C5APV0</accession>
<proteinExistence type="predicted"/>
<dbReference type="HOGENOM" id="CLU_3438947_0_0_5"/>
<sequence>MAVSVKVFN</sequence>